<reference evidence="2" key="1">
    <citation type="submission" date="2022-03" db="EMBL/GenBank/DDBJ databases">
        <authorList>
            <person name="Lindestad O."/>
        </authorList>
    </citation>
    <scope>NUCLEOTIDE SEQUENCE</scope>
</reference>
<dbReference type="Proteomes" id="UP000838756">
    <property type="component" value="Unassembled WGS sequence"/>
</dbReference>
<evidence type="ECO:0000256" key="1">
    <source>
        <dbReference type="SAM" id="MobiDB-lite"/>
    </source>
</evidence>
<sequence>MLRRITSSDENGLGAVRHPNPLVVEASTYTPAPGVKLRRRRSKHVLYDPDDRITSGNVCQQHTNTQLTQRLRRRRRGPRFLTSSGRGPLPRSRGRPD</sequence>
<accession>A0A8S4SFH0</accession>
<dbReference type="EMBL" id="CAKXAJ010026368">
    <property type="protein sequence ID" value="CAH2267602.1"/>
    <property type="molecule type" value="Genomic_DNA"/>
</dbReference>
<keyword evidence="3" id="KW-1185">Reference proteome</keyword>
<feature type="compositionally biased region" description="Polar residues" evidence="1">
    <location>
        <begin position="54"/>
        <end position="64"/>
    </location>
</feature>
<dbReference type="OrthoDB" id="10050074at2759"/>
<organism evidence="2 3">
    <name type="scientific">Pararge aegeria aegeria</name>
    <dbReference type="NCBI Taxonomy" id="348720"/>
    <lineage>
        <taxon>Eukaryota</taxon>
        <taxon>Metazoa</taxon>
        <taxon>Ecdysozoa</taxon>
        <taxon>Arthropoda</taxon>
        <taxon>Hexapoda</taxon>
        <taxon>Insecta</taxon>
        <taxon>Pterygota</taxon>
        <taxon>Neoptera</taxon>
        <taxon>Endopterygota</taxon>
        <taxon>Lepidoptera</taxon>
        <taxon>Glossata</taxon>
        <taxon>Ditrysia</taxon>
        <taxon>Papilionoidea</taxon>
        <taxon>Nymphalidae</taxon>
        <taxon>Satyrinae</taxon>
        <taxon>Satyrini</taxon>
        <taxon>Parargina</taxon>
        <taxon>Pararge</taxon>
    </lineage>
</organism>
<feature type="region of interest" description="Disordered" evidence="1">
    <location>
        <begin position="53"/>
        <end position="97"/>
    </location>
</feature>
<proteinExistence type="predicted"/>
<comment type="caution">
    <text evidence="2">The sequence shown here is derived from an EMBL/GenBank/DDBJ whole genome shotgun (WGS) entry which is preliminary data.</text>
</comment>
<protein>
    <submittedName>
        <fullName evidence="2">Jg11888 protein</fullName>
    </submittedName>
</protein>
<dbReference type="AlphaFoldDB" id="A0A8S4SFH0"/>
<evidence type="ECO:0000313" key="2">
    <source>
        <dbReference type="EMBL" id="CAH2267602.1"/>
    </source>
</evidence>
<name>A0A8S4SFH0_9NEOP</name>
<gene>
    <name evidence="2" type="primary">jg11888</name>
    <name evidence="2" type="ORF">PAEG_LOCUS26115</name>
</gene>
<evidence type="ECO:0000313" key="3">
    <source>
        <dbReference type="Proteomes" id="UP000838756"/>
    </source>
</evidence>